<evidence type="ECO:0000313" key="1">
    <source>
        <dbReference type="EMBL" id="AIY18282.1"/>
    </source>
</evidence>
<dbReference type="InterPro" id="IPR023606">
    <property type="entry name" value="CoA-Trfase_III_dom_1_sf"/>
</dbReference>
<dbReference type="GO" id="GO:0008111">
    <property type="term" value="F:alpha-methylacyl-CoA racemase activity"/>
    <property type="evidence" value="ECO:0007669"/>
    <property type="project" value="UniProtKB-EC"/>
</dbReference>
<keyword evidence="2" id="KW-1185">Reference proteome</keyword>
<dbReference type="InterPro" id="IPR003673">
    <property type="entry name" value="CoA-Trfase_fam_III"/>
</dbReference>
<dbReference type="Gene3D" id="3.30.1540.10">
    <property type="entry name" value="formyl-coa transferase, domain 3"/>
    <property type="match status" value="1"/>
</dbReference>
<name>A0A0A1DNQ3_NOCSI</name>
<dbReference type="KEGG" id="psim:KR76_18635"/>
<keyword evidence="1" id="KW-0413">Isomerase</keyword>
<accession>A0A0A1DNQ3</accession>
<dbReference type="SUPFAM" id="SSF89796">
    <property type="entry name" value="CoA-transferase family III (CaiB/BaiF)"/>
    <property type="match status" value="1"/>
</dbReference>
<dbReference type="EC" id="5.1.99.4" evidence="1"/>
<dbReference type="PANTHER" id="PTHR48228:SF5">
    <property type="entry name" value="ALPHA-METHYLACYL-COA RACEMASE"/>
    <property type="match status" value="1"/>
</dbReference>
<dbReference type="Pfam" id="PF02515">
    <property type="entry name" value="CoA_transf_3"/>
    <property type="match status" value="1"/>
</dbReference>
<dbReference type="Proteomes" id="UP000030300">
    <property type="component" value="Chromosome"/>
</dbReference>
<dbReference type="HOGENOM" id="CLU_033975_2_1_11"/>
<dbReference type="OrthoDB" id="9797653at2"/>
<reference evidence="1 2" key="1">
    <citation type="journal article" date="2015" name="Genome Announc.">
        <title>Complete Genome Sequence of Steroid-Transforming Nocardioides simplex VKM Ac-2033D.</title>
        <authorList>
            <person name="Shtratnikova V.Y."/>
            <person name="Schelkunov M.I."/>
            <person name="Pekov Y.A."/>
            <person name="Fokina V.V."/>
            <person name="Logacheva M.D."/>
            <person name="Sokolov S.L."/>
            <person name="Bragin E.Y."/>
            <person name="Ashapkin V.V."/>
            <person name="Donova M.V."/>
        </authorList>
    </citation>
    <scope>NUCLEOTIDE SEQUENCE [LARGE SCALE GENOMIC DNA]</scope>
    <source>
        <strain evidence="1 2">VKM Ac-2033D</strain>
    </source>
</reference>
<evidence type="ECO:0000313" key="2">
    <source>
        <dbReference type="Proteomes" id="UP000030300"/>
    </source>
</evidence>
<dbReference type="EMBL" id="CP009896">
    <property type="protein sequence ID" value="AIY18282.1"/>
    <property type="molecule type" value="Genomic_DNA"/>
</dbReference>
<dbReference type="InterPro" id="IPR044855">
    <property type="entry name" value="CoA-Trfase_III_dom3_sf"/>
</dbReference>
<protein>
    <submittedName>
        <fullName evidence="1">Alpha-methylacyl-CoA racemase</fullName>
        <ecNumber evidence="1">5.1.99.4</ecNumber>
    </submittedName>
</protein>
<dbReference type="STRING" id="2045.KR76_18635"/>
<sequence>MNHDTPLLDGVRVVECTLLEPGALAMTLGDLGADVIKVEPPGGDYIRRLGWPIVEGHSLLHWHVNRGKRSIRLDLRTPEGPEVFLDLVRDADVVVEGMRPGALERRGLGYDRLREVNPAVVLCSLSGFGIDGPYRDLPSHGVGFDAWAGLATPAVDDRGFTYIPEHTGTGTKVGPLWGALAAVSAVLRARRTGVGCHLDISQSDAAAFSNWLPIEGHRAYERPEPEVTGNPADDGARRRPGPGGMEEAVRYQYYRSADGHVLFQASEQEFWRNFCVACDRMDLFEGREGQQYGDHATGDRDLRAELRDLFATRTTAEWVELGLAIDCPIAPVNDAEGIGRDPQFAHRMAWWPAAEHGADLLPSPVNVVGEPRRPPRRAPEVGADTEEVLAELGYGDDRVASLRRSGVI</sequence>
<dbReference type="PANTHER" id="PTHR48228">
    <property type="entry name" value="SUCCINYL-COA--D-CITRAMALATE COA-TRANSFERASE"/>
    <property type="match status" value="1"/>
</dbReference>
<organism evidence="1 2">
    <name type="scientific">Nocardioides simplex</name>
    <name type="common">Arthrobacter simplex</name>
    <dbReference type="NCBI Taxonomy" id="2045"/>
    <lineage>
        <taxon>Bacteria</taxon>
        <taxon>Bacillati</taxon>
        <taxon>Actinomycetota</taxon>
        <taxon>Actinomycetes</taxon>
        <taxon>Propionibacteriales</taxon>
        <taxon>Nocardioidaceae</taxon>
        <taxon>Pimelobacter</taxon>
    </lineage>
</organism>
<gene>
    <name evidence="1" type="ORF">KR76_18635</name>
</gene>
<dbReference type="Gene3D" id="3.40.50.10540">
    <property type="entry name" value="Crotonobetainyl-coa:carnitine coa-transferase, domain 1"/>
    <property type="match status" value="1"/>
</dbReference>
<dbReference type="AlphaFoldDB" id="A0A0A1DNQ3"/>
<dbReference type="InterPro" id="IPR050509">
    <property type="entry name" value="CoA-transferase_III"/>
</dbReference>
<dbReference type="eggNOG" id="COG1804">
    <property type="taxonomic scope" value="Bacteria"/>
</dbReference>
<dbReference type="GeneID" id="96610826"/>
<dbReference type="RefSeq" id="WP_038680371.1">
    <property type="nucleotide sequence ID" value="NZ_BJMC01000019.1"/>
</dbReference>
<proteinExistence type="predicted"/>